<gene>
    <name evidence="2" type="ORF">HMPREF0731_1691</name>
</gene>
<dbReference type="RefSeq" id="WP_007004915.1">
    <property type="nucleotide sequence ID" value="NZ_GG770780.1"/>
</dbReference>
<reference evidence="2 3" key="1">
    <citation type="submission" date="2010-04" db="EMBL/GenBank/DDBJ databases">
        <authorList>
            <person name="Qin X."/>
            <person name="Bachman B."/>
            <person name="Battles P."/>
            <person name="Bell A."/>
            <person name="Bess C."/>
            <person name="Bickham C."/>
            <person name="Chaboub L."/>
            <person name="Chen D."/>
            <person name="Coyle M."/>
            <person name="Deiros D.R."/>
            <person name="Dinh H."/>
            <person name="Forbes L."/>
            <person name="Fowler G."/>
            <person name="Francisco L."/>
            <person name="Fu Q."/>
            <person name="Gubbala S."/>
            <person name="Hale W."/>
            <person name="Han Y."/>
            <person name="Hemphill L."/>
            <person name="Highlander S.K."/>
            <person name="Hirani K."/>
            <person name="Hogues M."/>
            <person name="Jackson L."/>
            <person name="Jakkamsetti A."/>
            <person name="Javaid M."/>
            <person name="Jiang H."/>
            <person name="Korchina V."/>
            <person name="Kovar C."/>
            <person name="Lara F."/>
            <person name="Lee S."/>
            <person name="Mata R."/>
            <person name="Mathew T."/>
            <person name="Moen C."/>
            <person name="Morales K."/>
            <person name="Munidasa M."/>
            <person name="Nazareth L."/>
            <person name="Ngo R."/>
            <person name="Nguyen L."/>
            <person name="Okwuonu G."/>
            <person name="Ongeri F."/>
            <person name="Patil S."/>
            <person name="Petrosino J."/>
            <person name="Pham C."/>
            <person name="Pham P."/>
            <person name="Pu L.-L."/>
            <person name="Puazo M."/>
            <person name="Raj R."/>
            <person name="Reid J."/>
            <person name="Rouhana J."/>
            <person name="Saada N."/>
            <person name="Shang Y."/>
            <person name="Simmons D."/>
            <person name="Thornton R."/>
            <person name="Warren J."/>
            <person name="Weissenberger G."/>
            <person name="Zhang J."/>
            <person name="Zhang L."/>
            <person name="Zhou C."/>
            <person name="Zhu D."/>
            <person name="Muzny D."/>
            <person name="Worley K."/>
            <person name="Gibbs R."/>
        </authorList>
    </citation>
    <scope>NUCLEOTIDE SEQUENCE [LARGE SCALE GENOMIC DNA]</scope>
    <source>
        <strain evidence="2 3">ATCC 49957</strain>
    </source>
</reference>
<evidence type="ECO:0000313" key="2">
    <source>
        <dbReference type="EMBL" id="EFH12088.1"/>
    </source>
</evidence>
<dbReference type="OrthoDB" id="7289397at2"/>
<evidence type="ECO:0000313" key="3">
    <source>
        <dbReference type="Proteomes" id="UP000005324"/>
    </source>
</evidence>
<sequence length="108" mass="10691">MTKLNAVRALTLAAGLAVALPGLAAARDLAENANNGSTSSPFAYAMAVTRAPQADGIPGPVGHNAGARGNPLGLRLAQTEPHEAAHLPRAVGNSANAWGGFGTGPAMN</sequence>
<keyword evidence="3" id="KW-1185">Reference proteome</keyword>
<protein>
    <recommendedName>
        <fullName evidence="4">Tat pathway signal sequence domain protein</fullName>
    </recommendedName>
</protein>
<feature type="chain" id="PRO_5003075621" description="Tat pathway signal sequence domain protein" evidence="1">
    <location>
        <begin position="25"/>
        <end position="108"/>
    </location>
</feature>
<organism evidence="2 3">
    <name type="scientific">Pseudoroseomonas cervicalis ATCC 49957</name>
    <dbReference type="NCBI Taxonomy" id="525371"/>
    <lineage>
        <taxon>Bacteria</taxon>
        <taxon>Pseudomonadati</taxon>
        <taxon>Pseudomonadota</taxon>
        <taxon>Alphaproteobacteria</taxon>
        <taxon>Acetobacterales</taxon>
        <taxon>Roseomonadaceae</taxon>
        <taxon>Roseomonas</taxon>
    </lineage>
</organism>
<dbReference type="HOGENOM" id="CLU_150672_0_0_5"/>
<keyword evidence="1" id="KW-0732">Signal</keyword>
<name>D5RKT1_9PROT</name>
<accession>D5RKT1</accession>
<feature type="signal peptide" evidence="1">
    <location>
        <begin position="1"/>
        <end position="24"/>
    </location>
</feature>
<evidence type="ECO:0008006" key="4">
    <source>
        <dbReference type="Google" id="ProtNLM"/>
    </source>
</evidence>
<evidence type="ECO:0000256" key="1">
    <source>
        <dbReference type="SAM" id="SignalP"/>
    </source>
</evidence>
<dbReference type="Proteomes" id="UP000005324">
    <property type="component" value="Unassembled WGS sequence"/>
</dbReference>
<comment type="caution">
    <text evidence="2">The sequence shown here is derived from an EMBL/GenBank/DDBJ whole genome shotgun (WGS) entry which is preliminary data.</text>
</comment>
<proteinExistence type="predicted"/>
<dbReference type="AlphaFoldDB" id="D5RKT1"/>
<dbReference type="EMBL" id="ADVL01000280">
    <property type="protein sequence ID" value="EFH12088.1"/>
    <property type="molecule type" value="Genomic_DNA"/>
</dbReference>